<name>A0A9W9ZRH1_9CNID</name>
<dbReference type="PANTHER" id="PTHR42870:SF1">
    <property type="entry name" value="NON-SPECIFIC LIPID-TRANSFER PROTEIN-LIKE 2"/>
    <property type="match status" value="1"/>
</dbReference>
<evidence type="ECO:0000313" key="2">
    <source>
        <dbReference type="Proteomes" id="UP001163046"/>
    </source>
</evidence>
<protein>
    <submittedName>
        <fullName evidence="1">Uncharacterized protein</fullName>
    </submittedName>
</protein>
<dbReference type="InterPro" id="IPR016039">
    <property type="entry name" value="Thiolase-like"/>
</dbReference>
<dbReference type="Gene3D" id="3.40.47.10">
    <property type="match status" value="1"/>
</dbReference>
<organism evidence="1 2">
    <name type="scientific">Desmophyllum pertusum</name>
    <dbReference type="NCBI Taxonomy" id="174260"/>
    <lineage>
        <taxon>Eukaryota</taxon>
        <taxon>Metazoa</taxon>
        <taxon>Cnidaria</taxon>
        <taxon>Anthozoa</taxon>
        <taxon>Hexacorallia</taxon>
        <taxon>Scleractinia</taxon>
        <taxon>Caryophylliina</taxon>
        <taxon>Caryophylliidae</taxon>
        <taxon>Desmophyllum</taxon>
    </lineage>
</organism>
<keyword evidence="2" id="KW-1185">Reference proteome</keyword>
<accession>A0A9W9ZRH1</accession>
<dbReference type="AlphaFoldDB" id="A0A9W9ZRH1"/>
<dbReference type="OrthoDB" id="542135at2759"/>
<reference evidence="1" key="1">
    <citation type="submission" date="2023-01" db="EMBL/GenBank/DDBJ databases">
        <title>Genome assembly of the deep-sea coral Lophelia pertusa.</title>
        <authorList>
            <person name="Herrera S."/>
            <person name="Cordes E."/>
        </authorList>
    </citation>
    <scope>NUCLEOTIDE SEQUENCE</scope>
    <source>
        <strain evidence="1">USNM1676648</strain>
        <tissue evidence="1">Polyp</tissue>
    </source>
</reference>
<sequence length="246" mass="26914">MKGYIRSIGARRNMRCTKAGAVVELRLSYKWGSETIDLEDFVTLADPTARDARVPDLEITAEMSQLTIRNEYPAVPTTSDSTVGNYNSSSSFVMDSSDAELRQRPGETGHCAKNSHKNHKHSIHNPNACLRKEIPLKRITHSKMICKPITLAMSAPTADGSAAAVVCSREFMESNGMQNKAVEIIAQQIVTDLPSSFDHSFLDLAGVAMAVKLPQTATDQLVSLLVLTYLKSMTVSLAMSYSCMKP</sequence>
<gene>
    <name evidence="1" type="ORF">OS493_020234</name>
</gene>
<dbReference type="EMBL" id="MU825885">
    <property type="protein sequence ID" value="KAJ7384654.1"/>
    <property type="molecule type" value="Genomic_DNA"/>
</dbReference>
<dbReference type="Proteomes" id="UP001163046">
    <property type="component" value="Unassembled WGS sequence"/>
</dbReference>
<comment type="caution">
    <text evidence="1">The sequence shown here is derived from an EMBL/GenBank/DDBJ whole genome shotgun (WGS) entry which is preliminary data.</text>
</comment>
<dbReference type="PANTHER" id="PTHR42870">
    <property type="entry name" value="ACETYL-COA C-ACETYLTRANSFERASE"/>
    <property type="match status" value="1"/>
</dbReference>
<evidence type="ECO:0000313" key="1">
    <source>
        <dbReference type="EMBL" id="KAJ7384654.1"/>
    </source>
</evidence>
<dbReference type="GO" id="GO:0016746">
    <property type="term" value="F:acyltransferase activity"/>
    <property type="evidence" value="ECO:0007669"/>
    <property type="project" value="InterPro"/>
</dbReference>
<dbReference type="SUPFAM" id="SSF53901">
    <property type="entry name" value="Thiolase-like"/>
    <property type="match status" value="1"/>
</dbReference>
<proteinExistence type="predicted"/>